<keyword evidence="5" id="KW-1185">Reference proteome</keyword>
<dbReference type="Pfam" id="PF17782">
    <property type="entry name" value="WHD_DprA"/>
    <property type="match status" value="1"/>
</dbReference>
<dbReference type="OrthoDB" id="9785707at2"/>
<dbReference type="Pfam" id="PF02481">
    <property type="entry name" value="DNA_processg_A"/>
    <property type="match status" value="1"/>
</dbReference>
<evidence type="ECO:0000313" key="5">
    <source>
        <dbReference type="Proteomes" id="UP000070560"/>
    </source>
</evidence>
<dbReference type="InterPro" id="IPR057666">
    <property type="entry name" value="DrpA_SLOG"/>
</dbReference>
<comment type="similarity">
    <text evidence="1">Belongs to the DprA/Smf family.</text>
</comment>
<dbReference type="GO" id="GO:0009294">
    <property type="term" value="P:DNA-mediated transformation"/>
    <property type="evidence" value="ECO:0007669"/>
    <property type="project" value="InterPro"/>
</dbReference>
<evidence type="ECO:0000256" key="1">
    <source>
        <dbReference type="ARBA" id="ARBA00006525"/>
    </source>
</evidence>
<organism evidence="4 5">
    <name type="scientific">Desulfofervidus auxilii</name>
    <dbReference type="NCBI Taxonomy" id="1621989"/>
    <lineage>
        <taxon>Bacteria</taxon>
        <taxon>Pseudomonadati</taxon>
        <taxon>Thermodesulfobacteriota</taxon>
        <taxon>Candidatus Desulfofervidia</taxon>
        <taxon>Candidatus Desulfofervidales</taxon>
        <taxon>Candidatus Desulfofervidaceae</taxon>
        <taxon>Candidatus Desulfofervidus</taxon>
    </lineage>
</organism>
<dbReference type="SUPFAM" id="SSF47781">
    <property type="entry name" value="RuvA domain 2-like"/>
    <property type="match status" value="1"/>
</dbReference>
<dbReference type="Proteomes" id="UP000070560">
    <property type="component" value="Chromosome"/>
</dbReference>
<dbReference type="GO" id="GO:0003677">
    <property type="term" value="F:DNA binding"/>
    <property type="evidence" value="ECO:0007669"/>
    <property type="project" value="UniProtKB-KW"/>
</dbReference>
<dbReference type="Gene3D" id="3.40.50.450">
    <property type="match status" value="1"/>
</dbReference>
<evidence type="ECO:0000259" key="2">
    <source>
        <dbReference type="Pfam" id="PF02481"/>
    </source>
</evidence>
<accession>A0A7U4QIA6</accession>
<feature type="domain" description="DprA winged helix" evidence="3">
    <location>
        <begin position="311"/>
        <end position="352"/>
    </location>
</feature>
<dbReference type="PANTHER" id="PTHR43022">
    <property type="entry name" value="PROTEIN SMF"/>
    <property type="match status" value="1"/>
</dbReference>
<protein>
    <submittedName>
        <fullName evidence="4">DNA-binding protein</fullName>
    </submittedName>
</protein>
<keyword evidence="4" id="KW-0238">DNA-binding</keyword>
<dbReference type="AlphaFoldDB" id="A0A7U4QIA6"/>
<feature type="domain" description="Smf/DprA SLOG" evidence="2">
    <location>
        <begin position="78"/>
        <end position="286"/>
    </location>
</feature>
<dbReference type="NCBIfam" id="TIGR00732">
    <property type="entry name" value="dprA"/>
    <property type="match status" value="1"/>
</dbReference>
<dbReference type="KEGG" id="daw:HS1_000060"/>
<reference evidence="4 5" key="1">
    <citation type="submission" date="2015-10" db="EMBL/GenBank/DDBJ databases">
        <title>Candidatus Desulfofervidus auxilii, a hydrogenotrophic sulfate-reducing bacterium involved in the thermophilic anaerobic oxidation of methane.</title>
        <authorList>
            <person name="Krukenberg V."/>
            <person name="Richter M."/>
            <person name="Wegener G."/>
        </authorList>
    </citation>
    <scope>NUCLEOTIDE SEQUENCE [LARGE SCALE GENOMIC DNA]</scope>
    <source>
        <strain evidence="4 5">HS1</strain>
    </source>
</reference>
<sequence>MESIIYWLALHYLPGLGHRRSKKLLDFFGEPKGLFSASQKTMQELGLKAETIQAILSKKWIKEAEEELKKIKTMGIEIITYSDQRYPALLKQIADPPPFIYLKGEAQLLNTPSIAIVGARRASFYGSKTATNLATNLAELGITVVSGLARGIDAAAHQGALQAGGNTIAVLGCGLDIVYPLENKKLYAEIKKQGAIISEFPLGTPPLSQNFPVRNRLISGLSLGVVVVEAAFRSGSLITARLALEQGREVFAVPGSISSFYSRGTHALIKQGAKLVENVMDIVEELNLSVPKETSEHYNIKLDPFSERIISLLHTPKNLEEIALSLKESVVDVSSILTLLEVQGLVKQLPGKQYIRLDV</sequence>
<evidence type="ECO:0000259" key="3">
    <source>
        <dbReference type="Pfam" id="PF17782"/>
    </source>
</evidence>
<dbReference type="InterPro" id="IPR003488">
    <property type="entry name" value="DprA"/>
</dbReference>
<dbReference type="SUPFAM" id="SSF102405">
    <property type="entry name" value="MCP/YpsA-like"/>
    <property type="match status" value="1"/>
</dbReference>
<evidence type="ECO:0000313" key="4">
    <source>
        <dbReference type="EMBL" id="AMM39867.1"/>
    </source>
</evidence>
<dbReference type="InterPro" id="IPR041614">
    <property type="entry name" value="DprA_WH"/>
</dbReference>
<gene>
    <name evidence="4" type="ORF">HS1_000060</name>
</gene>
<dbReference type="PANTHER" id="PTHR43022:SF1">
    <property type="entry name" value="PROTEIN SMF"/>
    <property type="match status" value="1"/>
</dbReference>
<proteinExistence type="inferred from homology"/>
<dbReference type="EMBL" id="CP013015">
    <property type="protein sequence ID" value="AMM39867.1"/>
    <property type="molecule type" value="Genomic_DNA"/>
</dbReference>
<name>A0A7U4QIA6_DESA2</name>
<dbReference type="InterPro" id="IPR010994">
    <property type="entry name" value="RuvA_2-like"/>
</dbReference>
<dbReference type="RefSeq" id="WP_066060153.1">
    <property type="nucleotide sequence ID" value="NZ_CP013015.1"/>
</dbReference>